<name>A0A9P0M7E6_ACAOB</name>
<evidence type="ECO:0000313" key="2">
    <source>
        <dbReference type="EMBL" id="CAH2013241.1"/>
    </source>
</evidence>
<feature type="transmembrane region" description="Helical" evidence="1">
    <location>
        <begin position="43"/>
        <end position="64"/>
    </location>
</feature>
<keyword evidence="3" id="KW-1185">Reference proteome</keyword>
<evidence type="ECO:0000313" key="3">
    <source>
        <dbReference type="Proteomes" id="UP001152888"/>
    </source>
</evidence>
<comment type="caution">
    <text evidence="2">The sequence shown here is derived from an EMBL/GenBank/DDBJ whole genome shotgun (WGS) entry which is preliminary data.</text>
</comment>
<evidence type="ECO:0000256" key="1">
    <source>
        <dbReference type="SAM" id="Phobius"/>
    </source>
</evidence>
<gene>
    <name evidence="2" type="ORF">ACAOBT_LOCUS33340</name>
</gene>
<organism evidence="2 3">
    <name type="scientific">Acanthoscelides obtectus</name>
    <name type="common">Bean weevil</name>
    <name type="synonym">Bruchus obtectus</name>
    <dbReference type="NCBI Taxonomy" id="200917"/>
    <lineage>
        <taxon>Eukaryota</taxon>
        <taxon>Metazoa</taxon>
        <taxon>Ecdysozoa</taxon>
        <taxon>Arthropoda</taxon>
        <taxon>Hexapoda</taxon>
        <taxon>Insecta</taxon>
        <taxon>Pterygota</taxon>
        <taxon>Neoptera</taxon>
        <taxon>Endopterygota</taxon>
        <taxon>Coleoptera</taxon>
        <taxon>Polyphaga</taxon>
        <taxon>Cucujiformia</taxon>
        <taxon>Chrysomeloidea</taxon>
        <taxon>Chrysomelidae</taxon>
        <taxon>Bruchinae</taxon>
        <taxon>Bruchini</taxon>
        <taxon>Acanthoscelides</taxon>
    </lineage>
</organism>
<reference evidence="2" key="1">
    <citation type="submission" date="2022-03" db="EMBL/GenBank/DDBJ databases">
        <authorList>
            <person name="Sayadi A."/>
        </authorList>
    </citation>
    <scope>NUCLEOTIDE SEQUENCE</scope>
</reference>
<keyword evidence="1" id="KW-1133">Transmembrane helix</keyword>
<accession>A0A9P0M7E6</accession>
<keyword evidence="1" id="KW-0812">Transmembrane</keyword>
<keyword evidence="1" id="KW-0472">Membrane</keyword>
<protein>
    <submittedName>
        <fullName evidence="2">Uncharacterized protein</fullName>
    </submittedName>
</protein>
<dbReference type="Proteomes" id="UP001152888">
    <property type="component" value="Unassembled WGS sequence"/>
</dbReference>
<proteinExistence type="predicted"/>
<dbReference type="AlphaFoldDB" id="A0A9P0M7E6"/>
<dbReference type="EMBL" id="CAKOFQ010008296">
    <property type="protein sequence ID" value="CAH2013241.1"/>
    <property type="molecule type" value="Genomic_DNA"/>
</dbReference>
<sequence>MSAWVPNTSWCTTATNINWKGDFTTDWHGVAGIKKSSNAKLDVIRIMTGMLLIVGSTFTIIRIMSRLTCTK</sequence>